<accession>A0A2T0BC87</accession>
<keyword evidence="3" id="KW-0812">Transmembrane</keyword>
<feature type="compositionally biased region" description="Low complexity" evidence="2">
    <location>
        <begin position="139"/>
        <end position="155"/>
    </location>
</feature>
<feature type="compositionally biased region" description="Polar residues" evidence="2">
    <location>
        <begin position="389"/>
        <end position="405"/>
    </location>
</feature>
<keyword evidence="5" id="KW-1185">Reference proteome</keyword>
<evidence type="ECO:0008006" key="6">
    <source>
        <dbReference type="Google" id="ProtNLM"/>
    </source>
</evidence>
<feature type="transmembrane region" description="Helical" evidence="3">
    <location>
        <begin position="9"/>
        <end position="28"/>
    </location>
</feature>
<feature type="coiled-coil region" evidence="1">
    <location>
        <begin position="42"/>
        <end position="69"/>
    </location>
</feature>
<dbReference type="EMBL" id="PVXQ01000029">
    <property type="protein sequence ID" value="PRR81455.1"/>
    <property type="molecule type" value="Genomic_DNA"/>
</dbReference>
<evidence type="ECO:0000256" key="2">
    <source>
        <dbReference type="SAM" id="MobiDB-lite"/>
    </source>
</evidence>
<feature type="region of interest" description="Disordered" evidence="2">
    <location>
        <begin position="386"/>
        <end position="405"/>
    </location>
</feature>
<dbReference type="Proteomes" id="UP000239471">
    <property type="component" value="Unassembled WGS sequence"/>
</dbReference>
<proteinExistence type="predicted"/>
<reference evidence="4 5" key="1">
    <citation type="submission" date="2018-03" db="EMBL/GenBank/DDBJ databases">
        <title>Genome sequence of Clostridium vincentii DSM 10228.</title>
        <authorList>
            <person name="Poehlein A."/>
            <person name="Daniel R."/>
        </authorList>
    </citation>
    <scope>NUCLEOTIDE SEQUENCE [LARGE SCALE GENOMIC DNA]</scope>
    <source>
        <strain evidence="4 5">DSM 10228</strain>
    </source>
</reference>
<comment type="caution">
    <text evidence="4">The sequence shown here is derived from an EMBL/GenBank/DDBJ whole genome shotgun (WGS) entry which is preliminary data.</text>
</comment>
<feature type="region of interest" description="Disordered" evidence="2">
    <location>
        <begin position="132"/>
        <end position="155"/>
    </location>
</feature>
<sequence length="405" mass="45063">MKISKREKYLLGILATVLICFGYYNFIFSKQVDKLTEKRAARDAIVAEYDQAIQDISTLEKKKEKVETLTSTIAEKTLMFYPTIMQENTILEIDKFINDSELKANLAFNPIEVIALEELTADNEIQPESSLKQYTDQGATSATTETSSVEATSTSAVTTGPTCENFKIAINFTGSYDKLKKFILSLEEYNKKIVITAMTTSAKSESEITGTLNLEIFGIPKITDQDSEYLTWTLDNVYGKEVLFSKGSANGAFNSTIEEQNTESNVNDFSMMLRSPTSELPTLTLGKANDTSRETYVYEDNSKVEEVTVEFQEENGELYYKYNTSSSFYPSDNSSTGKKFTLNSTNIGFEITSEARLGDDDNSSVKLKIINNTTKEVNITVNDDDTANPRVSVSSEGGTVNVTNK</sequence>
<evidence type="ECO:0000313" key="5">
    <source>
        <dbReference type="Proteomes" id="UP000239471"/>
    </source>
</evidence>
<organism evidence="4 5">
    <name type="scientific">Clostridium vincentii</name>
    <dbReference type="NCBI Taxonomy" id="52704"/>
    <lineage>
        <taxon>Bacteria</taxon>
        <taxon>Bacillati</taxon>
        <taxon>Bacillota</taxon>
        <taxon>Clostridia</taxon>
        <taxon>Eubacteriales</taxon>
        <taxon>Clostridiaceae</taxon>
        <taxon>Clostridium</taxon>
    </lineage>
</organism>
<keyword evidence="3" id="KW-0472">Membrane</keyword>
<keyword evidence="1" id="KW-0175">Coiled coil</keyword>
<dbReference type="RefSeq" id="WP_106060414.1">
    <property type="nucleotide sequence ID" value="NZ_PVXQ01000029.1"/>
</dbReference>
<protein>
    <recommendedName>
        <fullName evidence="6">Pilus assembly protein, PilO</fullName>
    </recommendedName>
</protein>
<name>A0A2T0BC87_9CLOT</name>
<evidence type="ECO:0000313" key="4">
    <source>
        <dbReference type="EMBL" id="PRR81455.1"/>
    </source>
</evidence>
<dbReference type="OrthoDB" id="1704601at2"/>
<evidence type="ECO:0000256" key="3">
    <source>
        <dbReference type="SAM" id="Phobius"/>
    </source>
</evidence>
<keyword evidence="3" id="KW-1133">Transmembrane helix</keyword>
<gene>
    <name evidence="4" type="ORF">CLVI_24820</name>
</gene>
<evidence type="ECO:0000256" key="1">
    <source>
        <dbReference type="SAM" id="Coils"/>
    </source>
</evidence>
<dbReference type="AlphaFoldDB" id="A0A2T0BC87"/>